<dbReference type="PANTHER" id="PTHR47245:SF1">
    <property type="entry name" value="FOLDASE PROTEIN PRSA"/>
    <property type="match status" value="1"/>
</dbReference>
<feature type="domain" description="PpiC" evidence="8">
    <location>
        <begin position="301"/>
        <end position="399"/>
    </location>
</feature>
<keyword evidence="4 6" id="KW-0697">Rotamase</keyword>
<keyword evidence="7" id="KW-0472">Membrane</keyword>
<evidence type="ECO:0000256" key="7">
    <source>
        <dbReference type="SAM" id="Phobius"/>
    </source>
</evidence>
<evidence type="ECO:0000256" key="1">
    <source>
        <dbReference type="ARBA" id="ARBA00000971"/>
    </source>
</evidence>
<dbReference type="EMBL" id="JASCXX010000019">
    <property type="protein sequence ID" value="MDI6450364.1"/>
    <property type="molecule type" value="Genomic_DNA"/>
</dbReference>
<dbReference type="Pfam" id="PF13145">
    <property type="entry name" value="Rotamase_2"/>
    <property type="match status" value="1"/>
</dbReference>
<comment type="catalytic activity">
    <reaction evidence="1">
        <text>[protein]-peptidylproline (omega=180) = [protein]-peptidylproline (omega=0)</text>
        <dbReference type="Rhea" id="RHEA:16237"/>
        <dbReference type="Rhea" id="RHEA-COMP:10747"/>
        <dbReference type="Rhea" id="RHEA-COMP:10748"/>
        <dbReference type="ChEBI" id="CHEBI:83833"/>
        <dbReference type="ChEBI" id="CHEBI:83834"/>
        <dbReference type="EC" id="5.2.1.8"/>
    </reaction>
</comment>
<dbReference type="PANTHER" id="PTHR47245">
    <property type="entry name" value="PEPTIDYLPROLYL ISOMERASE"/>
    <property type="match status" value="1"/>
</dbReference>
<organism evidence="9 10">
    <name type="scientific">Anaerobaca lacustris</name>
    <dbReference type="NCBI Taxonomy" id="3044600"/>
    <lineage>
        <taxon>Bacteria</taxon>
        <taxon>Pseudomonadati</taxon>
        <taxon>Planctomycetota</taxon>
        <taxon>Phycisphaerae</taxon>
        <taxon>Sedimentisphaerales</taxon>
        <taxon>Anaerobacaceae</taxon>
        <taxon>Anaerobaca</taxon>
    </lineage>
</organism>
<proteinExistence type="predicted"/>
<evidence type="ECO:0000313" key="9">
    <source>
        <dbReference type="EMBL" id="MDI6450364.1"/>
    </source>
</evidence>
<name>A0AAW6U391_9BACT</name>
<comment type="caution">
    <text evidence="9">The sequence shown here is derived from an EMBL/GenBank/DDBJ whole genome shotgun (WGS) entry which is preliminary data.</text>
</comment>
<reference evidence="9" key="1">
    <citation type="submission" date="2023-05" db="EMBL/GenBank/DDBJ databases">
        <title>Anaerotaeda fermentans gen. nov., sp. nov., a novel anaerobic planctomycete of the new family within the order Sedimentisphaerales isolated from Taman Peninsula, Russia.</title>
        <authorList>
            <person name="Khomyakova M.A."/>
            <person name="Merkel A.Y."/>
            <person name="Slobodkin A.I."/>
        </authorList>
    </citation>
    <scope>NUCLEOTIDE SEQUENCE</scope>
    <source>
        <strain evidence="9">M17dextr</strain>
    </source>
</reference>
<evidence type="ECO:0000259" key="8">
    <source>
        <dbReference type="PROSITE" id="PS50198"/>
    </source>
</evidence>
<evidence type="ECO:0000256" key="3">
    <source>
        <dbReference type="ARBA" id="ARBA00022729"/>
    </source>
</evidence>
<dbReference type="PROSITE" id="PS50198">
    <property type="entry name" value="PPIC_PPIASE_2"/>
    <property type="match status" value="1"/>
</dbReference>
<keyword evidence="10" id="KW-1185">Reference proteome</keyword>
<dbReference type="AlphaFoldDB" id="A0AAW6U391"/>
<dbReference type="RefSeq" id="WP_349245774.1">
    <property type="nucleotide sequence ID" value="NZ_JASCXX010000019.1"/>
</dbReference>
<dbReference type="InterPro" id="IPR027304">
    <property type="entry name" value="Trigger_fact/SurA_dom_sf"/>
</dbReference>
<dbReference type="GO" id="GO:0003755">
    <property type="term" value="F:peptidyl-prolyl cis-trans isomerase activity"/>
    <property type="evidence" value="ECO:0007669"/>
    <property type="project" value="UniProtKB-KW"/>
</dbReference>
<dbReference type="SUPFAM" id="SSF54534">
    <property type="entry name" value="FKBP-like"/>
    <property type="match status" value="1"/>
</dbReference>
<dbReference type="Proteomes" id="UP001431776">
    <property type="component" value="Unassembled WGS sequence"/>
</dbReference>
<feature type="transmembrane region" description="Helical" evidence="7">
    <location>
        <begin position="20"/>
        <end position="40"/>
    </location>
</feature>
<dbReference type="InterPro" id="IPR000297">
    <property type="entry name" value="PPIase_PpiC"/>
</dbReference>
<keyword evidence="7" id="KW-1133">Transmembrane helix</keyword>
<accession>A0AAW6U391</accession>
<evidence type="ECO:0000256" key="5">
    <source>
        <dbReference type="ARBA" id="ARBA00023235"/>
    </source>
</evidence>
<dbReference type="InterPro" id="IPR046357">
    <property type="entry name" value="PPIase_dom_sf"/>
</dbReference>
<keyword evidence="3" id="KW-0732">Signal</keyword>
<sequence length="461" mass="51183">MTEKLDFSLPEKKGNGSVGQTLMVLLLVALTALMAANLAVTVRNAKPERKQGGQGLSSEQVRQLAAKLGQRGLHLEAAGIWRDYAASPELAAAERAKALFQAGVSLEKAGQYAQAVEQYYRSELAAPLDELAGQINTHVKQCFESLGKFAALRYELMDRTSLNPAEAAGGKIVAEIGPEKITEAALDAMIERSIENQLVSVKAFLSPEQAGEQKKRLLEQSRTPQARQQFLQSWLAQEILYRQALDEGLADKAETKQVLADVTRSVLSQQLMDQKLASRVNLTETDLRTFYSANKDQYIEPARAKIRHIRVTEEDRAAELLKRLGDGEEFAALAGEFSEDEATKATGGAIAEEVLQGTYVPGIGDAEEINKAIFATNAPAVLEQAFHTDRGWEIVQVQEKRPERQKGFDEVRQQVTQELLRRKQQEVQQDYIKEMMDRHNVIVHTSVLAPPMDFQEPSTQR</sequence>
<evidence type="ECO:0000313" key="10">
    <source>
        <dbReference type="Proteomes" id="UP001431776"/>
    </source>
</evidence>
<dbReference type="EC" id="5.2.1.8" evidence="2"/>
<dbReference type="Gene3D" id="3.10.50.40">
    <property type="match status" value="1"/>
</dbReference>
<dbReference type="SUPFAM" id="SSF109998">
    <property type="entry name" value="Triger factor/SurA peptide-binding domain-like"/>
    <property type="match status" value="1"/>
</dbReference>
<evidence type="ECO:0000256" key="6">
    <source>
        <dbReference type="PROSITE-ProRule" id="PRU00278"/>
    </source>
</evidence>
<evidence type="ECO:0000256" key="4">
    <source>
        <dbReference type="ARBA" id="ARBA00023110"/>
    </source>
</evidence>
<keyword evidence="5 6" id="KW-0413">Isomerase</keyword>
<gene>
    <name evidence="9" type="ORF">QJ522_14985</name>
</gene>
<keyword evidence="7" id="KW-0812">Transmembrane</keyword>
<protein>
    <recommendedName>
        <fullName evidence="2">peptidylprolyl isomerase</fullName>
        <ecNumber evidence="2">5.2.1.8</ecNumber>
    </recommendedName>
</protein>
<dbReference type="InterPro" id="IPR050245">
    <property type="entry name" value="PrsA_foldase"/>
</dbReference>
<evidence type="ECO:0000256" key="2">
    <source>
        <dbReference type="ARBA" id="ARBA00013194"/>
    </source>
</evidence>